<keyword evidence="7" id="KW-0966">Cell projection</keyword>
<keyword evidence="5" id="KW-0472">Membrane</keyword>
<evidence type="ECO:0000256" key="3">
    <source>
        <dbReference type="ARBA" id="ARBA00022764"/>
    </source>
</evidence>
<dbReference type="GO" id="GO:0044780">
    <property type="term" value="P:bacterial-type flagellum assembly"/>
    <property type="evidence" value="ECO:0007669"/>
    <property type="project" value="InterPro"/>
</dbReference>
<feature type="domain" description="SAF" evidence="6">
    <location>
        <begin position="257"/>
        <end position="316"/>
    </location>
</feature>
<dbReference type="AlphaFoldDB" id="A0A7C4QRF7"/>
<dbReference type="PANTHER" id="PTHR36307">
    <property type="entry name" value="FLAGELLA BASAL BODY P-RING FORMATION PROTEIN FLGA"/>
    <property type="match status" value="1"/>
</dbReference>
<evidence type="ECO:0000256" key="1">
    <source>
        <dbReference type="ARBA" id="ARBA00004418"/>
    </source>
</evidence>
<gene>
    <name evidence="7" type="primary">flgA</name>
    <name evidence="7" type="ORF">ENS64_09940</name>
</gene>
<dbReference type="InterPro" id="IPR039246">
    <property type="entry name" value="Flagellar_FlgA"/>
</dbReference>
<proteinExistence type="predicted"/>
<dbReference type="PANTHER" id="PTHR36307:SF1">
    <property type="entry name" value="FLAGELLA BASAL BODY P-RING FORMATION PROTEIN FLGA"/>
    <property type="match status" value="1"/>
</dbReference>
<dbReference type="SMART" id="SM00858">
    <property type="entry name" value="SAF"/>
    <property type="match status" value="1"/>
</dbReference>
<keyword evidence="7" id="KW-0969">Cilium</keyword>
<dbReference type="InterPro" id="IPR017585">
    <property type="entry name" value="SAF_FlgA"/>
</dbReference>
<evidence type="ECO:0000259" key="6">
    <source>
        <dbReference type="SMART" id="SM00858"/>
    </source>
</evidence>
<dbReference type="CDD" id="cd11614">
    <property type="entry name" value="SAF_CpaB_FlgA_like"/>
    <property type="match status" value="1"/>
</dbReference>
<sequence length="408" mass="43537">MIGRRAHDSRGFSAVGRPCSVPHWHKKVSLRRLATGLYSLAVILLSHGLAAAAVIELLDRAAVDASTVIRLKDVARVSDADGTLRAGLEEIVLAPAPAAGRSTRLTYDDIRGRLLAHGVNLADVEFRGRSQAIVTGTATAAGNATPAVVVHPSQATEIKPPPPPRVSEREHQRAREVLEAAFRREYQPLTHSGAPLLIRCECRRDDVPTVLAAPSAHIRFDQPQLTAGGPHALTAWWVAADGEPAKVPVQIWVDAAPQALGVKHAVPKGYVLQSEDLTWVTVPARDAGMNRLADIVGKETTRALRPGQPLQPRDVAAVPLVRAGDIVTVSVRRPGIVVRRHFKATTAGGLQEQVTLTAVDDPRVKVHAIVTGYHEAAIVGAALESRDVFQDATGAIQFVPAAEKGRAP</sequence>
<comment type="caution">
    <text evidence="7">The sequence shown here is derived from an EMBL/GenBank/DDBJ whole genome shotgun (WGS) entry which is preliminary data.</text>
</comment>
<dbReference type="EMBL" id="DSVQ01000012">
    <property type="protein sequence ID" value="HGT39566.1"/>
    <property type="molecule type" value="Genomic_DNA"/>
</dbReference>
<organism evidence="7">
    <name type="scientific">Schlesneria paludicola</name>
    <dbReference type="NCBI Taxonomy" id="360056"/>
    <lineage>
        <taxon>Bacteria</taxon>
        <taxon>Pseudomonadati</taxon>
        <taxon>Planctomycetota</taxon>
        <taxon>Planctomycetia</taxon>
        <taxon>Planctomycetales</taxon>
        <taxon>Planctomycetaceae</taxon>
        <taxon>Schlesneria</taxon>
    </lineage>
</organism>
<dbReference type="NCBIfam" id="TIGR03170">
    <property type="entry name" value="flgA_cterm"/>
    <property type="match status" value="1"/>
</dbReference>
<feature type="transmembrane region" description="Helical" evidence="5">
    <location>
        <begin position="36"/>
        <end position="58"/>
    </location>
</feature>
<evidence type="ECO:0000256" key="4">
    <source>
        <dbReference type="SAM" id="MobiDB-lite"/>
    </source>
</evidence>
<evidence type="ECO:0000313" key="7">
    <source>
        <dbReference type="EMBL" id="HGT39566.1"/>
    </source>
</evidence>
<keyword evidence="7" id="KW-0282">Flagellum</keyword>
<dbReference type="InterPro" id="IPR013974">
    <property type="entry name" value="SAF"/>
</dbReference>
<dbReference type="Pfam" id="PF13144">
    <property type="entry name" value="ChapFlgA"/>
    <property type="match status" value="1"/>
</dbReference>
<keyword evidence="5" id="KW-1133">Transmembrane helix</keyword>
<reference evidence="7" key="1">
    <citation type="journal article" date="2020" name="mSystems">
        <title>Genome- and Community-Level Interaction Insights into Carbon Utilization and Element Cycling Functions of Hydrothermarchaeota in Hydrothermal Sediment.</title>
        <authorList>
            <person name="Zhou Z."/>
            <person name="Liu Y."/>
            <person name="Xu W."/>
            <person name="Pan J."/>
            <person name="Luo Z.H."/>
            <person name="Li M."/>
        </authorList>
    </citation>
    <scope>NUCLEOTIDE SEQUENCE [LARGE SCALE GENOMIC DNA]</scope>
    <source>
        <strain evidence="7">SpSt-508</strain>
    </source>
</reference>
<feature type="region of interest" description="Disordered" evidence="4">
    <location>
        <begin position="151"/>
        <end position="170"/>
    </location>
</feature>
<keyword evidence="5" id="KW-0812">Transmembrane</keyword>
<evidence type="ECO:0000256" key="5">
    <source>
        <dbReference type="SAM" id="Phobius"/>
    </source>
</evidence>
<keyword evidence="3" id="KW-0574">Periplasm</keyword>
<evidence type="ECO:0000256" key="2">
    <source>
        <dbReference type="ARBA" id="ARBA00022729"/>
    </source>
</evidence>
<name>A0A7C4QRF7_9PLAN</name>
<dbReference type="GO" id="GO:0042597">
    <property type="term" value="C:periplasmic space"/>
    <property type="evidence" value="ECO:0007669"/>
    <property type="project" value="UniProtKB-SubCell"/>
</dbReference>
<keyword evidence="2" id="KW-0732">Signal</keyword>
<protein>
    <submittedName>
        <fullName evidence="7">Flagellar basal body P-ring formation protein FlgA</fullName>
    </submittedName>
</protein>
<accession>A0A7C4QRF7</accession>
<comment type="subcellular location">
    <subcellularLocation>
        <location evidence="1">Periplasm</location>
    </subcellularLocation>
</comment>